<reference evidence="4 5" key="1">
    <citation type="journal article" date="2023" name="Sci. Data">
        <title>Genome assembly of the Korean intertidal mud-creeper Batillaria attramentaria.</title>
        <authorList>
            <person name="Patra A.K."/>
            <person name="Ho P.T."/>
            <person name="Jun S."/>
            <person name="Lee S.J."/>
            <person name="Kim Y."/>
            <person name="Won Y.J."/>
        </authorList>
    </citation>
    <scope>NUCLEOTIDE SEQUENCE [LARGE SCALE GENOMIC DNA]</scope>
    <source>
        <strain evidence="4">Wonlab-2016</strain>
    </source>
</reference>
<comment type="caution">
    <text evidence="4">The sequence shown here is derived from an EMBL/GenBank/DDBJ whole genome shotgun (WGS) entry which is preliminary data.</text>
</comment>
<evidence type="ECO:0000256" key="2">
    <source>
        <dbReference type="SAM" id="Phobius"/>
    </source>
</evidence>
<evidence type="ECO:0000256" key="1">
    <source>
        <dbReference type="SAM" id="MobiDB-lite"/>
    </source>
</evidence>
<keyword evidence="2" id="KW-0812">Transmembrane</keyword>
<feature type="region of interest" description="Disordered" evidence="1">
    <location>
        <begin position="361"/>
        <end position="539"/>
    </location>
</feature>
<gene>
    <name evidence="4" type="ORF">BaRGS_00006856</name>
</gene>
<evidence type="ECO:0000313" key="5">
    <source>
        <dbReference type="Proteomes" id="UP001519460"/>
    </source>
</evidence>
<evidence type="ECO:0000256" key="3">
    <source>
        <dbReference type="SAM" id="SignalP"/>
    </source>
</evidence>
<accession>A0ABD0LSX7</accession>
<feature type="signal peptide" evidence="3">
    <location>
        <begin position="1"/>
        <end position="18"/>
    </location>
</feature>
<protein>
    <submittedName>
        <fullName evidence="4">Uncharacterized protein</fullName>
    </submittedName>
</protein>
<feature type="compositionally biased region" description="Low complexity" evidence="1">
    <location>
        <begin position="376"/>
        <end position="388"/>
    </location>
</feature>
<feature type="compositionally biased region" description="Polar residues" evidence="1">
    <location>
        <begin position="463"/>
        <end position="475"/>
    </location>
</feature>
<proteinExistence type="predicted"/>
<keyword evidence="5" id="KW-1185">Reference proteome</keyword>
<dbReference type="Proteomes" id="UP001519460">
    <property type="component" value="Unassembled WGS sequence"/>
</dbReference>
<sequence length="539" mass="58800">MTLSIFAVLLFLSAYGSSQPTGPSKGTVWYGLGPRDCYGTTCGYEEFCSDDPVWKTCRNCTAVEAWCAYNVTHLKLKYPSCEAMCERILGKLVIDSLQNRTEDLMNQKVNLEDTVTQLYANLTQKEKVLAEVKGELDATGSALKASLEKEATLTLKLNDTVEVWILMVALIVTAIVLFCAFVFLFRYRNQNSYLLSKLPKDSISTASAESSCKVAGLFLPCCVYCGDTPPMTLHGQPENDGTQGESYALLLQQQPADSHTAELLNLTGALVCARITLWGVALIKGLAQLSSTMSLVKDQSDGPVEEILVDLTDMQRVDSMATDPPDDQFECEPGWVSCFRDCCERMVQFCNKRAKRCQGKTQRQSHTYYVKTEDGSPASDSLLSLESADQGKTNDGNMEEDQEQEAEETGDPVSAPPSQPSPSNPSEASRVATATPLRAEPWGQSEPGRAPPTSTPEQPQPSINHNNATTPSSLPARQVEMPEPPQVEPNQVNGGHHGPGNTTDNRGCRDSRLYNVPPTTPAPDADARYPMGYPLALNT</sequence>
<dbReference type="AlphaFoldDB" id="A0ABD0LSX7"/>
<dbReference type="EMBL" id="JACVVK020000028">
    <property type="protein sequence ID" value="KAK7502104.1"/>
    <property type="molecule type" value="Genomic_DNA"/>
</dbReference>
<evidence type="ECO:0000313" key="4">
    <source>
        <dbReference type="EMBL" id="KAK7502104.1"/>
    </source>
</evidence>
<organism evidence="4 5">
    <name type="scientific">Batillaria attramentaria</name>
    <dbReference type="NCBI Taxonomy" id="370345"/>
    <lineage>
        <taxon>Eukaryota</taxon>
        <taxon>Metazoa</taxon>
        <taxon>Spiralia</taxon>
        <taxon>Lophotrochozoa</taxon>
        <taxon>Mollusca</taxon>
        <taxon>Gastropoda</taxon>
        <taxon>Caenogastropoda</taxon>
        <taxon>Sorbeoconcha</taxon>
        <taxon>Cerithioidea</taxon>
        <taxon>Batillariidae</taxon>
        <taxon>Batillaria</taxon>
    </lineage>
</organism>
<keyword evidence="2" id="KW-0472">Membrane</keyword>
<feature type="chain" id="PRO_5044794423" evidence="3">
    <location>
        <begin position="19"/>
        <end position="539"/>
    </location>
</feature>
<feature type="compositionally biased region" description="Pro residues" evidence="1">
    <location>
        <begin position="414"/>
        <end position="423"/>
    </location>
</feature>
<feature type="transmembrane region" description="Helical" evidence="2">
    <location>
        <begin position="163"/>
        <end position="185"/>
    </location>
</feature>
<feature type="compositionally biased region" description="Acidic residues" evidence="1">
    <location>
        <begin position="397"/>
        <end position="410"/>
    </location>
</feature>
<keyword evidence="2" id="KW-1133">Transmembrane helix</keyword>
<keyword evidence="3" id="KW-0732">Signal</keyword>
<name>A0ABD0LSX7_9CAEN</name>